<comment type="caution">
    <text evidence="3">The sequence shown here is derived from an EMBL/GenBank/DDBJ whole genome shotgun (WGS) entry which is preliminary data.</text>
</comment>
<dbReference type="SUPFAM" id="SSF50978">
    <property type="entry name" value="WD40 repeat-like"/>
    <property type="match status" value="1"/>
</dbReference>
<dbReference type="GO" id="GO:0080008">
    <property type="term" value="C:Cul4-RING E3 ubiquitin ligase complex"/>
    <property type="evidence" value="ECO:0007669"/>
    <property type="project" value="TreeGrafter"/>
</dbReference>
<dbReference type="InterPro" id="IPR052254">
    <property type="entry name" value="CUL4-DDB1_E3_ligase_receptor"/>
</dbReference>
<evidence type="ECO:0000313" key="4">
    <source>
        <dbReference type="Proteomes" id="UP000013776"/>
    </source>
</evidence>
<keyword evidence="2" id="KW-0677">Repeat</keyword>
<keyword evidence="1" id="KW-0853">WD repeat</keyword>
<protein>
    <submittedName>
        <fullName evidence="3">Uncharacterized protein C12G12.10</fullName>
    </submittedName>
</protein>
<keyword evidence="4" id="KW-1185">Reference proteome</keyword>
<evidence type="ECO:0000313" key="3">
    <source>
        <dbReference type="EMBL" id="CCG83235.1"/>
    </source>
</evidence>
<evidence type="ECO:0000256" key="1">
    <source>
        <dbReference type="ARBA" id="ARBA00022574"/>
    </source>
</evidence>
<dbReference type="InterPro" id="IPR015943">
    <property type="entry name" value="WD40/YVTN_repeat-like_dom_sf"/>
</dbReference>
<reference evidence="3 4" key="1">
    <citation type="journal article" date="2013" name="MBio">
        <title>Genome sequencing of the plant pathogen Taphrina deformans, the causal agent of peach leaf curl.</title>
        <authorList>
            <person name="Cisse O.H."/>
            <person name="Almeida J.M.G.C.F."/>
            <person name="Fonseca A."/>
            <person name="Kumar A.A."/>
            <person name="Salojaervi J."/>
            <person name="Overmyer K."/>
            <person name="Hauser P.M."/>
            <person name="Pagni M."/>
        </authorList>
    </citation>
    <scope>NUCLEOTIDE SEQUENCE [LARGE SCALE GENOMIC DNA]</scope>
    <source>
        <strain evidence="4">PYCC 5710 / ATCC 11124 / CBS 356.35 / IMI 108563 / JCM 9778 / NBRC 8474</strain>
    </source>
</reference>
<accession>R4XBJ5</accession>
<dbReference type="VEuPathDB" id="FungiDB:TAPDE_003405"/>
<dbReference type="eggNOG" id="KOG2695">
    <property type="taxonomic scope" value="Eukaryota"/>
</dbReference>
<dbReference type="AlphaFoldDB" id="R4XBJ5"/>
<dbReference type="InterPro" id="IPR036322">
    <property type="entry name" value="WD40_repeat_dom_sf"/>
</dbReference>
<dbReference type="OrthoDB" id="128867at2759"/>
<sequence length="420" mass="46376">MSDAALQNGQRDIPGFYYDQTRKRYFKVAHTASGGQYTASSIAKRHKSEKAAERAAELSLTKAKNAASRRHLHFELGNDMILKRSIGCQPMHSMERLFAHHLHRDVKRSRLMNTAGYRTKFAYNAESSELYVAASRFIEAHSMNEAAEDMYSAISQDAMIRRMMPIAPLRSAASSLTFSAGTLVGTSVGEGHRPAEVIIKNAYGGKIATVDGTLWCSAVRPGSNHFAAGGSTLLLYDIAGAHDTRHEVNVKGKTDIMSMDFLDANILALGCRNGSLQLHDIRTKSPTTSVRFHHGLRGQPSAIASVRSIGPQSLVIAGLQHSLNTYDIRFLRSNGSLVSFHDHRNDYDLSVNAMAICNQILAVAQENNDIKLWKLDGENLTTLTTEHLVDDLSFPNSSAGQHDTLWSMSYGRLEQWHFDA</sequence>
<dbReference type="PANTHER" id="PTHR44472">
    <property type="entry name" value="DDB1- AND CUL4-ASSOCIATED FACTOR 4-RELATED"/>
    <property type="match status" value="1"/>
</dbReference>
<dbReference type="PANTHER" id="PTHR44472:SF1">
    <property type="entry name" value="DDB1 AND CUL4 ASSOCIATED FACTOR 4"/>
    <property type="match status" value="1"/>
</dbReference>
<dbReference type="Proteomes" id="UP000013776">
    <property type="component" value="Unassembled WGS sequence"/>
</dbReference>
<name>R4XBJ5_TAPDE</name>
<dbReference type="Gene3D" id="2.130.10.10">
    <property type="entry name" value="YVTN repeat-like/Quinoprotein amine dehydrogenase"/>
    <property type="match status" value="1"/>
</dbReference>
<dbReference type="EMBL" id="CAHR02000131">
    <property type="protein sequence ID" value="CCG83235.1"/>
    <property type="molecule type" value="Genomic_DNA"/>
</dbReference>
<gene>
    <name evidence="3" type="ORF">TAPDE_003405</name>
</gene>
<evidence type="ECO:0000256" key="2">
    <source>
        <dbReference type="ARBA" id="ARBA00022737"/>
    </source>
</evidence>
<proteinExistence type="predicted"/>
<dbReference type="STRING" id="1097556.R4XBJ5"/>
<organism evidence="3 4">
    <name type="scientific">Taphrina deformans (strain PYCC 5710 / ATCC 11124 / CBS 356.35 / IMI 108563 / JCM 9778 / NBRC 8474)</name>
    <name type="common">Peach leaf curl fungus</name>
    <name type="synonym">Lalaria deformans</name>
    <dbReference type="NCBI Taxonomy" id="1097556"/>
    <lineage>
        <taxon>Eukaryota</taxon>
        <taxon>Fungi</taxon>
        <taxon>Dikarya</taxon>
        <taxon>Ascomycota</taxon>
        <taxon>Taphrinomycotina</taxon>
        <taxon>Taphrinomycetes</taxon>
        <taxon>Taphrinales</taxon>
        <taxon>Taphrinaceae</taxon>
        <taxon>Taphrina</taxon>
    </lineage>
</organism>